<dbReference type="AlphaFoldDB" id="A0AAD9YV84"/>
<feature type="transmembrane region" description="Helical" evidence="2">
    <location>
        <begin position="137"/>
        <end position="158"/>
    </location>
</feature>
<feature type="transmembrane region" description="Helical" evidence="2">
    <location>
        <begin position="94"/>
        <end position="117"/>
    </location>
</feature>
<name>A0AAD9YV84_9LECA</name>
<sequence>MAGNLKGSEDEQGFWSPKRPEPSRARSSYYSDVHLLDPHARRDSEDGLRSQLGGFCHTLKLNIVYGLTSKVSVRRKEKRKSATYKHRGHTILRYVIHILPVAAALVLVVLNCTQYYIGGELAGPDNEDTERFGGLLFAAKLHEFLMLASLGTIIFTYFRRELASGTGIPLRALFVGVQINSISWLWSPEFLGIMCHKWKANRKRKAVLIAIILVCTLLGVSVGISSAALIRPRLDSWPAGGTSFWINANSYVLSPQTIEDSSSLEHCAFDTGDAACPYGDWQLIQQEYHAFWPRLFPMGSMPLHIDIPSPFSLRTMRIFQRSSSDDWTSDLGSIWGGHFSLATVPTAPIADGLAEVARLWARAVAATRHDRFQWREDVQFTTKAPQSSVYTRCSETTIDVNQLDALQLSFPVLAEIQFADGNTFDGTVQQIGFHTDSSSDTATTVKSLLAGGLPPTLTWVDEGDMLTNTNSTLLAIATFPVTTGGTSNLYTCSIDSRLTQTDVTTFRNEYKLVSGVPPNWANGTVASPWPKIMPTAAWARYLNPTILGSNVSAFSNIASAAGMWNTSLVAAPYNFAIIVEGILTTMVANGLGRASYNTSMIGNLKGNDADSNQWYSTGWFEYFFAKTSIFDLSPEEQASATEFTMSASVIGYAYGYKGATQKAAIAVLLAYVILTVLHFGCSIWAGWASTSRDTQPKIAVMAMNSEETEVLDDIGTGTAVAEGSEENVRMRARGRDIELSLDDTQSNAFYIRSSTGYG</sequence>
<feature type="transmembrane region" description="Helical" evidence="2">
    <location>
        <begin position="663"/>
        <end position="687"/>
    </location>
</feature>
<protein>
    <submittedName>
        <fullName evidence="3">Uncharacterized protein</fullName>
    </submittedName>
</protein>
<keyword evidence="4" id="KW-1185">Reference proteome</keyword>
<accession>A0AAD9YV84</accession>
<gene>
    <name evidence="3" type="ORF">OEA41_009776</name>
</gene>
<evidence type="ECO:0000256" key="2">
    <source>
        <dbReference type="SAM" id="Phobius"/>
    </source>
</evidence>
<evidence type="ECO:0000256" key="1">
    <source>
        <dbReference type="SAM" id="MobiDB-lite"/>
    </source>
</evidence>
<comment type="caution">
    <text evidence="3">The sequence shown here is derived from an EMBL/GenBank/DDBJ whole genome shotgun (WGS) entry which is preliminary data.</text>
</comment>
<proteinExistence type="predicted"/>
<reference evidence="3" key="1">
    <citation type="submission" date="2022-11" db="EMBL/GenBank/DDBJ databases">
        <title>Chromosomal genome sequence assembly and mating type (MAT) locus characterization of the leprose asexual lichenized fungus Lepraria neglecta (Nyl.) Erichsen.</title>
        <authorList>
            <person name="Allen J.L."/>
            <person name="Pfeffer B."/>
        </authorList>
    </citation>
    <scope>NUCLEOTIDE SEQUENCE</scope>
    <source>
        <strain evidence="3">Allen 5258</strain>
    </source>
</reference>
<evidence type="ECO:0000313" key="3">
    <source>
        <dbReference type="EMBL" id="KAK3166651.1"/>
    </source>
</evidence>
<evidence type="ECO:0000313" key="4">
    <source>
        <dbReference type="Proteomes" id="UP001276659"/>
    </source>
</evidence>
<keyword evidence="2" id="KW-0472">Membrane</keyword>
<keyword evidence="2" id="KW-1133">Transmembrane helix</keyword>
<dbReference type="EMBL" id="JASNWA010000011">
    <property type="protein sequence ID" value="KAK3166651.1"/>
    <property type="molecule type" value="Genomic_DNA"/>
</dbReference>
<organism evidence="3 4">
    <name type="scientific">Lepraria neglecta</name>
    <dbReference type="NCBI Taxonomy" id="209136"/>
    <lineage>
        <taxon>Eukaryota</taxon>
        <taxon>Fungi</taxon>
        <taxon>Dikarya</taxon>
        <taxon>Ascomycota</taxon>
        <taxon>Pezizomycotina</taxon>
        <taxon>Lecanoromycetes</taxon>
        <taxon>OSLEUM clade</taxon>
        <taxon>Lecanoromycetidae</taxon>
        <taxon>Lecanorales</taxon>
        <taxon>Lecanorineae</taxon>
        <taxon>Stereocaulaceae</taxon>
        <taxon>Lepraria</taxon>
    </lineage>
</organism>
<dbReference type="Proteomes" id="UP001276659">
    <property type="component" value="Unassembled WGS sequence"/>
</dbReference>
<feature type="transmembrane region" description="Helical" evidence="2">
    <location>
        <begin position="207"/>
        <end position="230"/>
    </location>
</feature>
<keyword evidence="2" id="KW-0812">Transmembrane</keyword>
<feature type="region of interest" description="Disordered" evidence="1">
    <location>
        <begin position="1"/>
        <end position="27"/>
    </location>
</feature>